<evidence type="ECO:0000256" key="3">
    <source>
        <dbReference type="ARBA" id="ARBA00012954"/>
    </source>
</evidence>
<feature type="binding site" evidence="8">
    <location>
        <begin position="151"/>
        <end position="154"/>
    </location>
    <ligand>
        <name>substrate</name>
    </ligand>
</feature>
<feature type="binding site" evidence="9">
    <location>
        <position position="86"/>
    </location>
    <ligand>
        <name>NAD(+)</name>
        <dbReference type="ChEBI" id="CHEBI:57540"/>
    </ligand>
</feature>
<evidence type="ECO:0000256" key="8">
    <source>
        <dbReference type="PIRSR" id="PIRSR500134-2"/>
    </source>
</evidence>
<dbReference type="GO" id="GO:0006065">
    <property type="term" value="P:UDP-glucuronate biosynthetic process"/>
    <property type="evidence" value="ECO:0007669"/>
    <property type="project" value="UniProtKB-UniPathway"/>
</dbReference>
<dbReference type="NCBIfam" id="TIGR03026">
    <property type="entry name" value="NDP-sugDHase"/>
    <property type="match status" value="1"/>
</dbReference>
<dbReference type="PANTHER" id="PTHR43750:SF3">
    <property type="entry name" value="UDP-GLUCOSE 6-DEHYDROGENASE TUAD"/>
    <property type="match status" value="1"/>
</dbReference>
<dbReference type="InterPro" id="IPR001732">
    <property type="entry name" value="UDP-Glc/GDP-Man_DH_N"/>
</dbReference>
<gene>
    <name evidence="11" type="ORF">UR61_C0049G0001</name>
</gene>
<feature type="domain" description="UDP-glucose/GDP-mannose dehydrogenase C-terminal" evidence="10">
    <location>
        <begin position="343"/>
        <end position="441"/>
    </location>
</feature>
<feature type="binding site" evidence="9">
    <location>
        <position position="357"/>
    </location>
    <ligand>
        <name>NAD(+)</name>
        <dbReference type="ChEBI" id="CHEBI:57540"/>
    </ligand>
</feature>
<dbReference type="SUPFAM" id="SSF48179">
    <property type="entry name" value="6-phosphogluconate dehydrogenase C-terminal domain-like"/>
    <property type="match status" value="1"/>
</dbReference>
<evidence type="ECO:0000313" key="11">
    <source>
        <dbReference type="EMBL" id="KKP64278.1"/>
    </source>
</evidence>
<dbReference type="Gene3D" id="3.40.50.720">
    <property type="entry name" value="NAD(P)-binding Rossmann-like Domain"/>
    <property type="match status" value="2"/>
</dbReference>
<dbReference type="AlphaFoldDB" id="A0A0G0B4F7"/>
<dbReference type="UniPathway" id="UPA00038">
    <property type="reaction ID" value="UER00491"/>
</dbReference>
<dbReference type="Gene3D" id="1.20.5.100">
    <property type="entry name" value="Cytochrome c1, transmembrane anchor, C-terminal"/>
    <property type="match status" value="1"/>
</dbReference>
<name>A0A0G0B4F7_9BACT</name>
<feature type="binding site" evidence="8">
    <location>
        <position position="235"/>
    </location>
    <ligand>
        <name>substrate</name>
    </ligand>
</feature>
<feature type="binding site" evidence="9">
    <location>
        <position position="35"/>
    </location>
    <ligand>
        <name>NAD(+)</name>
        <dbReference type="ChEBI" id="CHEBI:57540"/>
    </ligand>
</feature>
<evidence type="ECO:0000259" key="10">
    <source>
        <dbReference type="SMART" id="SM00984"/>
    </source>
</evidence>
<feature type="active site" description="Nucleophile" evidence="7">
    <location>
        <position position="291"/>
    </location>
</feature>
<dbReference type="InterPro" id="IPR008927">
    <property type="entry name" value="6-PGluconate_DH-like_C_sf"/>
</dbReference>
<comment type="pathway">
    <text evidence="1">Nucleotide-sugar biosynthesis; UDP-alpha-D-glucuronate biosynthesis; UDP-alpha-D-glucuronate from UDP-alpha-D-glucose: step 1/1.</text>
</comment>
<feature type="binding site" evidence="9">
    <location>
        <position position="154"/>
    </location>
    <ligand>
        <name>NAD(+)</name>
        <dbReference type="ChEBI" id="CHEBI:57540"/>
    </ligand>
</feature>
<dbReference type="InterPro" id="IPR036220">
    <property type="entry name" value="UDP-Glc/GDP-Man_DH_C_sf"/>
</dbReference>
<evidence type="ECO:0000256" key="9">
    <source>
        <dbReference type="PIRSR" id="PIRSR500134-3"/>
    </source>
</evidence>
<feature type="non-terminal residue" evidence="11">
    <location>
        <position position="442"/>
    </location>
</feature>
<keyword evidence="4" id="KW-0560">Oxidoreductase</keyword>
<evidence type="ECO:0000256" key="2">
    <source>
        <dbReference type="ARBA" id="ARBA00006601"/>
    </source>
</evidence>
<comment type="caution">
    <text evidence="11">The sequence shown here is derived from an EMBL/GenBank/DDBJ whole genome shotgun (WGS) entry which is preliminary data.</text>
</comment>
<accession>A0A0G0B4F7</accession>
<comment type="catalytic activity">
    <reaction evidence="6">
        <text>UDP-alpha-D-glucose + 2 NAD(+) + H2O = UDP-alpha-D-glucuronate + 2 NADH + 3 H(+)</text>
        <dbReference type="Rhea" id="RHEA:23596"/>
        <dbReference type="ChEBI" id="CHEBI:15377"/>
        <dbReference type="ChEBI" id="CHEBI:15378"/>
        <dbReference type="ChEBI" id="CHEBI:57540"/>
        <dbReference type="ChEBI" id="CHEBI:57945"/>
        <dbReference type="ChEBI" id="CHEBI:58052"/>
        <dbReference type="ChEBI" id="CHEBI:58885"/>
        <dbReference type="EC" id="1.1.1.22"/>
    </reaction>
</comment>
<dbReference type="InterPro" id="IPR028357">
    <property type="entry name" value="UDPglc_DH_bac"/>
</dbReference>
<dbReference type="GO" id="GO:0000271">
    <property type="term" value="P:polysaccharide biosynthetic process"/>
    <property type="evidence" value="ECO:0007669"/>
    <property type="project" value="InterPro"/>
</dbReference>
<feature type="binding site" evidence="9">
    <location>
        <position position="121"/>
    </location>
    <ligand>
        <name>NAD(+)</name>
        <dbReference type="ChEBI" id="CHEBI:57540"/>
    </ligand>
</feature>
<organism evidence="11 12">
    <name type="scientific">candidate division WS6 bacterium GW2011_GWE1_34_7</name>
    <dbReference type="NCBI Taxonomy" id="1619093"/>
    <lineage>
        <taxon>Bacteria</taxon>
        <taxon>Candidatus Dojkabacteria</taxon>
    </lineage>
</organism>
<dbReference type="Pfam" id="PF00984">
    <property type="entry name" value="UDPG_MGDP_dh"/>
    <property type="match status" value="1"/>
</dbReference>
<evidence type="ECO:0000256" key="6">
    <source>
        <dbReference type="ARBA" id="ARBA00047473"/>
    </source>
</evidence>
<dbReference type="Pfam" id="PF03720">
    <property type="entry name" value="UDPG_MGDP_dh_C"/>
    <property type="match status" value="1"/>
</dbReference>
<dbReference type="EC" id="1.1.1.22" evidence="3"/>
<evidence type="ECO:0000256" key="1">
    <source>
        <dbReference type="ARBA" id="ARBA00004701"/>
    </source>
</evidence>
<sequence>MKIAIIGTGYVGLTLSALLARVGYKTYCIDVDKRKIDIIKKGKSHFYELGLDTLVKYGIDSGNLVPTLDYKEGLSDVDVVFLSVGTPSGPDGGFDLTYIFEAVEGAAKYVKEGVIFVQRSTVPVGTGKEAMKRIKKVNPKLKFTYLSSPEFLREGAAVLDSIVQDRIVIGGDDEDTKQIIFKIFEKIEFLAEDIISKNPEISMYANNNMFSNNHSEVEFYKKCMSTKLESAELIKVCSNTMLAMKISYANNIARICDKVDANITEVMDGVGMDRRINRSFLYAGIGFGGGCFPKDVKGLIRSLEEHEVDATLFKAVMQVNTEQVDFVVQKIKDMGTPKKSKVGVLGLSFKPGTSDMRVSPAGRLCKALVKDGYTVVGHDPQAIEEAEVEFPQERGLVYSEDVRDVFKDSEIVVVATDWPEFKELDFKSLSKLMKEKRMLDAR</sequence>
<evidence type="ECO:0000256" key="5">
    <source>
        <dbReference type="ARBA" id="ARBA00023027"/>
    </source>
</evidence>
<feature type="binding site" evidence="8">
    <location>
        <begin position="280"/>
        <end position="284"/>
    </location>
    <ligand>
        <name>substrate</name>
    </ligand>
</feature>
<comment type="similarity">
    <text evidence="2">Belongs to the UDP-glucose/GDP-mannose dehydrogenase family.</text>
</comment>
<feature type="binding site" evidence="8">
    <location>
        <position position="288"/>
    </location>
    <ligand>
        <name>substrate</name>
    </ligand>
</feature>
<dbReference type="SUPFAM" id="SSF51735">
    <property type="entry name" value="NAD(P)-binding Rossmann-fold domains"/>
    <property type="match status" value="1"/>
</dbReference>
<dbReference type="GO" id="GO:0003979">
    <property type="term" value="F:UDP-glucose 6-dehydrogenase activity"/>
    <property type="evidence" value="ECO:0007669"/>
    <property type="project" value="UniProtKB-EC"/>
</dbReference>
<dbReference type="PIRSF" id="PIRSF000124">
    <property type="entry name" value="UDPglc_GDPman_dh"/>
    <property type="match status" value="1"/>
</dbReference>
<dbReference type="GO" id="GO:0051287">
    <property type="term" value="F:NAD binding"/>
    <property type="evidence" value="ECO:0007669"/>
    <property type="project" value="InterPro"/>
</dbReference>
<feature type="binding site" evidence="9">
    <location>
        <position position="30"/>
    </location>
    <ligand>
        <name>NAD(+)</name>
        <dbReference type="ChEBI" id="CHEBI:57540"/>
    </ligand>
</feature>
<protein>
    <recommendedName>
        <fullName evidence="3">UDP-glucose 6-dehydrogenase</fullName>
        <ecNumber evidence="3">1.1.1.22</ecNumber>
    </recommendedName>
</protein>
<keyword evidence="5 9" id="KW-0520">NAD</keyword>
<dbReference type="SUPFAM" id="SSF52413">
    <property type="entry name" value="UDP-glucose/GDP-mannose dehydrogenase C-terminal domain"/>
    <property type="match status" value="1"/>
</dbReference>
<dbReference type="EMBL" id="LBPV01000049">
    <property type="protein sequence ID" value="KKP64278.1"/>
    <property type="molecule type" value="Genomic_DNA"/>
</dbReference>
<dbReference type="SMART" id="SM00984">
    <property type="entry name" value="UDPG_MGDP_dh_C"/>
    <property type="match status" value="1"/>
</dbReference>
<dbReference type="PIRSF" id="PIRSF500134">
    <property type="entry name" value="UDPglc_DH_bac"/>
    <property type="match status" value="1"/>
</dbReference>
<dbReference type="PANTHER" id="PTHR43750">
    <property type="entry name" value="UDP-GLUCOSE 6-DEHYDROGENASE TUAD"/>
    <property type="match status" value="1"/>
</dbReference>
<proteinExistence type="inferred from homology"/>
<dbReference type="InterPro" id="IPR014026">
    <property type="entry name" value="UDP-Glc/GDP-Man_DH_dimer"/>
</dbReference>
<dbReference type="InterPro" id="IPR036291">
    <property type="entry name" value="NAD(P)-bd_dom_sf"/>
</dbReference>
<evidence type="ECO:0000256" key="7">
    <source>
        <dbReference type="PIRSR" id="PIRSR500134-1"/>
    </source>
</evidence>
<dbReference type="InterPro" id="IPR014027">
    <property type="entry name" value="UDP-Glc/GDP-Man_DH_C"/>
</dbReference>
<dbReference type="InterPro" id="IPR017476">
    <property type="entry name" value="UDP-Glc/GDP-Man"/>
</dbReference>
<feature type="binding site" evidence="9">
    <location>
        <position position="294"/>
    </location>
    <ligand>
        <name>NAD(+)</name>
        <dbReference type="ChEBI" id="CHEBI:57540"/>
    </ligand>
</feature>
<reference evidence="11 12" key="1">
    <citation type="journal article" date="2015" name="Nature">
        <title>rRNA introns, odd ribosomes, and small enigmatic genomes across a large radiation of phyla.</title>
        <authorList>
            <person name="Brown C.T."/>
            <person name="Hug L.A."/>
            <person name="Thomas B.C."/>
            <person name="Sharon I."/>
            <person name="Castelle C.J."/>
            <person name="Singh A."/>
            <person name="Wilkins M.J."/>
            <person name="Williams K.H."/>
            <person name="Banfield J.F."/>
        </authorList>
    </citation>
    <scope>NUCLEOTIDE SEQUENCE [LARGE SCALE GENOMIC DNA]</scope>
</reference>
<feature type="binding site" evidence="8">
    <location>
        <position position="350"/>
    </location>
    <ligand>
        <name>substrate</name>
    </ligand>
</feature>
<dbReference type="Proteomes" id="UP000033866">
    <property type="component" value="Unassembled WGS sequence"/>
</dbReference>
<evidence type="ECO:0000256" key="4">
    <source>
        <dbReference type="ARBA" id="ARBA00023002"/>
    </source>
</evidence>
<evidence type="ECO:0000313" key="12">
    <source>
        <dbReference type="Proteomes" id="UP000033866"/>
    </source>
</evidence>
<dbReference type="Pfam" id="PF03721">
    <property type="entry name" value="UDPG_MGDP_dh_N"/>
    <property type="match status" value="1"/>
</dbReference>